<gene>
    <name evidence="4" type="ORF">MBJ925_LOCUS27497</name>
</gene>
<evidence type="ECO:0000259" key="2">
    <source>
        <dbReference type="PROSITE" id="PS51698"/>
    </source>
</evidence>
<reference evidence="4" key="1">
    <citation type="submission" date="2021-02" db="EMBL/GenBank/DDBJ databases">
        <authorList>
            <person name="Nowell W R."/>
        </authorList>
    </citation>
    <scope>NUCLEOTIDE SEQUENCE</scope>
</reference>
<dbReference type="SUPFAM" id="SSF54106">
    <property type="entry name" value="LysM domain"/>
    <property type="match status" value="1"/>
</dbReference>
<evidence type="ECO:0008006" key="6">
    <source>
        <dbReference type="Google" id="ProtNLM"/>
    </source>
</evidence>
<organism evidence="4 5">
    <name type="scientific">Rotaria magnacalcarata</name>
    <dbReference type="NCBI Taxonomy" id="392030"/>
    <lineage>
        <taxon>Eukaryota</taxon>
        <taxon>Metazoa</taxon>
        <taxon>Spiralia</taxon>
        <taxon>Gnathifera</taxon>
        <taxon>Rotifera</taxon>
        <taxon>Eurotatoria</taxon>
        <taxon>Bdelloidea</taxon>
        <taxon>Philodinida</taxon>
        <taxon>Philodinidae</taxon>
        <taxon>Rotaria</taxon>
    </lineage>
</organism>
<evidence type="ECO:0000256" key="1">
    <source>
        <dbReference type="SAM" id="MobiDB-lite"/>
    </source>
</evidence>
<evidence type="ECO:0000259" key="3">
    <source>
        <dbReference type="PROSITE" id="PS51782"/>
    </source>
</evidence>
<dbReference type="EMBL" id="CAJNRE010014725">
    <property type="protein sequence ID" value="CAF2130478.1"/>
    <property type="molecule type" value="Genomic_DNA"/>
</dbReference>
<dbReference type="PANTHER" id="PTHR46573:SF1">
    <property type="entry name" value="WD REPEAT, SAM AND U-BOX DOMAIN-CONTAINING PROTEIN 1"/>
    <property type="match status" value="1"/>
</dbReference>
<dbReference type="CDD" id="cd00118">
    <property type="entry name" value="LysM"/>
    <property type="match status" value="1"/>
</dbReference>
<dbReference type="PROSITE" id="PS51698">
    <property type="entry name" value="U_BOX"/>
    <property type="match status" value="1"/>
</dbReference>
<dbReference type="SUPFAM" id="SSF57850">
    <property type="entry name" value="RING/U-box"/>
    <property type="match status" value="1"/>
</dbReference>
<accession>A0A816W9U8</accession>
<dbReference type="GO" id="GO:0016567">
    <property type="term" value="P:protein ubiquitination"/>
    <property type="evidence" value="ECO:0007669"/>
    <property type="project" value="InterPro"/>
</dbReference>
<dbReference type="Gene3D" id="3.10.350.10">
    <property type="entry name" value="LysM domain"/>
    <property type="match status" value="1"/>
</dbReference>
<dbReference type="Gene3D" id="3.30.40.10">
    <property type="entry name" value="Zinc/RING finger domain, C3HC4 (zinc finger)"/>
    <property type="match status" value="1"/>
</dbReference>
<dbReference type="InterPro" id="IPR018392">
    <property type="entry name" value="LysM"/>
</dbReference>
<dbReference type="Proteomes" id="UP000663824">
    <property type="component" value="Unassembled WGS sequence"/>
</dbReference>
<feature type="region of interest" description="Disordered" evidence="1">
    <location>
        <begin position="203"/>
        <end position="243"/>
    </location>
</feature>
<dbReference type="PANTHER" id="PTHR46573">
    <property type="entry name" value="WD REPEAT, SAM AND U-BOX DOMAIN-CONTAINING PROTEIN 1"/>
    <property type="match status" value="1"/>
</dbReference>
<dbReference type="CDD" id="cd16655">
    <property type="entry name" value="RING-Ubox_WDSUB1-like"/>
    <property type="match status" value="1"/>
</dbReference>
<comment type="caution">
    <text evidence="4">The sequence shown here is derived from an EMBL/GenBank/DDBJ whole genome shotgun (WGS) entry which is preliminary data.</text>
</comment>
<dbReference type="InterPro" id="IPR013083">
    <property type="entry name" value="Znf_RING/FYVE/PHD"/>
</dbReference>
<sequence length="423" mass="48548">MASRTTQPVRMTIDDLQKSARSNKDFEAIEQGIIDHPEWLIQIPNGRKWAIIHQLVYHGNVDQLNRLLVLQTQNPQFLLLSKTADNKTVLDIARDEMKRNEAMYQRIERLVTMDELLANAKIGNWELCRSTLNKMRDIVNEKPPYRRFYFMHHIAYAGNREEFDKFNDTYQFDLNLCTNDDKSIVDIANDAGHAPFARYVSRLKERNQPQETSNRFSRESRTEERAHARDSIMASTSRKSDTIPVPSDDTLLTSALAELNLIDSLTCPLSKKILRIPVVASDGYTYEKENILEYFKTHNRSPVTNEVFKNKELHSNCTIDGILKRFALYSSSPLTPPSSSTPTYYKVKTGDTLVNIAEQKGFDLDQMKAANPELKDCDRLLPNQIIKLPATFELLTVSLQSTNSIEPYGDVHTNIKYHSLSDQ</sequence>
<dbReference type="AlphaFoldDB" id="A0A816W9U8"/>
<evidence type="ECO:0000313" key="4">
    <source>
        <dbReference type="EMBL" id="CAF2130478.1"/>
    </source>
</evidence>
<protein>
    <recommendedName>
        <fullName evidence="6">U-box domain-containing protein</fullName>
    </recommendedName>
</protein>
<dbReference type="InterPro" id="IPR003613">
    <property type="entry name" value="Ubox_domain"/>
</dbReference>
<dbReference type="InterPro" id="IPR036779">
    <property type="entry name" value="LysM_dom_sf"/>
</dbReference>
<dbReference type="SMART" id="SM00504">
    <property type="entry name" value="Ubox"/>
    <property type="match status" value="1"/>
</dbReference>
<name>A0A816W9U8_9BILA</name>
<feature type="domain" description="LysM" evidence="3">
    <location>
        <begin position="343"/>
        <end position="388"/>
    </location>
</feature>
<feature type="domain" description="U-box" evidence="2">
    <location>
        <begin position="260"/>
        <end position="333"/>
    </location>
</feature>
<dbReference type="PROSITE" id="PS51782">
    <property type="entry name" value="LYSM"/>
    <property type="match status" value="1"/>
</dbReference>
<dbReference type="Pfam" id="PF04564">
    <property type="entry name" value="U-box"/>
    <property type="match status" value="1"/>
</dbReference>
<feature type="compositionally biased region" description="Basic and acidic residues" evidence="1">
    <location>
        <begin position="216"/>
        <end position="230"/>
    </location>
</feature>
<dbReference type="Pfam" id="PF01476">
    <property type="entry name" value="LysM"/>
    <property type="match status" value="1"/>
</dbReference>
<dbReference type="GO" id="GO:0004842">
    <property type="term" value="F:ubiquitin-protein transferase activity"/>
    <property type="evidence" value="ECO:0007669"/>
    <property type="project" value="InterPro"/>
</dbReference>
<dbReference type="SMART" id="SM00257">
    <property type="entry name" value="LysM"/>
    <property type="match status" value="1"/>
</dbReference>
<evidence type="ECO:0000313" key="5">
    <source>
        <dbReference type="Proteomes" id="UP000663824"/>
    </source>
</evidence>
<proteinExistence type="predicted"/>
<dbReference type="InterPro" id="IPR052085">
    <property type="entry name" value="WD-SAM-U-box"/>
</dbReference>